<feature type="compositionally biased region" description="Basic and acidic residues" evidence="6">
    <location>
        <begin position="34"/>
        <end position="47"/>
    </location>
</feature>
<feature type="region of interest" description="Disordered" evidence="6">
    <location>
        <begin position="1"/>
        <end position="86"/>
    </location>
</feature>
<evidence type="ECO:0000313" key="7">
    <source>
        <dbReference type="EMBL" id="RLN25367.1"/>
    </source>
</evidence>
<gene>
    <name evidence="7" type="ORF">C2845_PM07G22510</name>
</gene>
<dbReference type="PANTHER" id="PTHR34397">
    <property type="entry name" value="OS05G0237600 PROTEIN"/>
    <property type="match status" value="1"/>
</dbReference>
<dbReference type="PANTHER" id="PTHR34397:SF16">
    <property type="entry name" value="TF-B3 DOMAIN-CONTAINING PROTEIN"/>
    <property type="match status" value="1"/>
</dbReference>
<keyword evidence="8" id="KW-1185">Reference proteome</keyword>
<comment type="caution">
    <text evidence="7">The sequence shown here is derived from an EMBL/GenBank/DDBJ whole genome shotgun (WGS) entry which is preliminary data.</text>
</comment>
<name>A0A3L6SUK8_PANMI</name>
<keyword evidence="2" id="KW-0805">Transcription regulation</keyword>
<evidence type="ECO:0000256" key="2">
    <source>
        <dbReference type="ARBA" id="ARBA00023015"/>
    </source>
</evidence>
<evidence type="ECO:0000313" key="8">
    <source>
        <dbReference type="Proteomes" id="UP000275267"/>
    </source>
</evidence>
<evidence type="ECO:0000256" key="5">
    <source>
        <dbReference type="ARBA" id="ARBA00023242"/>
    </source>
</evidence>
<proteinExistence type="predicted"/>
<dbReference type="CDD" id="cd10017">
    <property type="entry name" value="B3_DNA"/>
    <property type="match status" value="1"/>
</dbReference>
<dbReference type="SUPFAM" id="SSF101936">
    <property type="entry name" value="DNA-binding pseudobarrel domain"/>
    <property type="match status" value="1"/>
</dbReference>
<dbReference type="GO" id="GO:0005634">
    <property type="term" value="C:nucleus"/>
    <property type="evidence" value="ECO:0007669"/>
    <property type="project" value="UniProtKB-SubCell"/>
</dbReference>
<accession>A0A3L6SUK8</accession>
<dbReference type="InterPro" id="IPR015300">
    <property type="entry name" value="DNA-bd_pseudobarrel_sf"/>
</dbReference>
<evidence type="ECO:0000256" key="3">
    <source>
        <dbReference type="ARBA" id="ARBA00023125"/>
    </source>
</evidence>
<dbReference type="AlphaFoldDB" id="A0A3L6SUK8"/>
<evidence type="ECO:0000256" key="6">
    <source>
        <dbReference type="SAM" id="MobiDB-lite"/>
    </source>
</evidence>
<dbReference type="Gene3D" id="2.40.330.10">
    <property type="entry name" value="DNA-binding pseudobarrel domain"/>
    <property type="match status" value="1"/>
</dbReference>
<evidence type="ECO:0000256" key="4">
    <source>
        <dbReference type="ARBA" id="ARBA00023163"/>
    </source>
</evidence>
<dbReference type="Proteomes" id="UP000275267">
    <property type="component" value="Unassembled WGS sequence"/>
</dbReference>
<evidence type="ECO:0008006" key="9">
    <source>
        <dbReference type="Google" id="ProtNLM"/>
    </source>
</evidence>
<reference evidence="8" key="1">
    <citation type="journal article" date="2019" name="Nat. Commun.">
        <title>The genome of broomcorn millet.</title>
        <authorList>
            <person name="Zou C."/>
            <person name="Miki D."/>
            <person name="Li D."/>
            <person name="Tang Q."/>
            <person name="Xiao L."/>
            <person name="Rajput S."/>
            <person name="Deng P."/>
            <person name="Jia W."/>
            <person name="Huang R."/>
            <person name="Zhang M."/>
            <person name="Sun Y."/>
            <person name="Hu J."/>
            <person name="Fu X."/>
            <person name="Schnable P.S."/>
            <person name="Li F."/>
            <person name="Zhang H."/>
            <person name="Feng B."/>
            <person name="Zhu X."/>
            <person name="Liu R."/>
            <person name="Schnable J.C."/>
            <person name="Zhu J.-K."/>
            <person name="Zhang H."/>
        </authorList>
    </citation>
    <scope>NUCLEOTIDE SEQUENCE [LARGE SCALE GENOMIC DNA]</scope>
</reference>
<sequence length="321" mass="34807">MEPPWGVDRSAGGRSRGREGRKDDGAAVSCEGNGDLKERSPRRENGVSRRPPPENLRNHGVDRSSAGYDEAPGSSHGKDRTGDTSPLLVRAPATVDAEKAAAVACHDDFKFGDNQVGDALLARLSELGASAPRFVDAKRLQSTDVRVNQNRLQLPGRSPISRAFTDAEKARLRTAGGMPVTALDRRGREYEMTCKLWKGDKHYRFTGQGWRNFREAHHLTIPKGARLTRRVDVELWAFRSRAPPPPPPEGEDGGEEAGQHPDGALALVVLLRDDGELQQGVAAAAAPVESYTSMFLELAAAAALSTLRLIMAGAKRKRHGD</sequence>
<dbReference type="InterPro" id="IPR003340">
    <property type="entry name" value="B3_DNA-bd"/>
</dbReference>
<protein>
    <recommendedName>
        <fullName evidence="9">TF-B3 domain-containing protein</fullName>
    </recommendedName>
</protein>
<keyword evidence="5" id="KW-0539">Nucleus</keyword>
<dbReference type="GO" id="GO:0003677">
    <property type="term" value="F:DNA binding"/>
    <property type="evidence" value="ECO:0007669"/>
    <property type="project" value="UniProtKB-KW"/>
</dbReference>
<feature type="region of interest" description="Disordered" evidence="6">
    <location>
        <begin position="239"/>
        <end position="259"/>
    </location>
</feature>
<comment type="subcellular location">
    <subcellularLocation>
        <location evidence="1">Nucleus</location>
    </subcellularLocation>
</comment>
<dbReference type="OrthoDB" id="668173at2759"/>
<evidence type="ECO:0000256" key="1">
    <source>
        <dbReference type="ARBA" id="ARBA00004123"/>
    </source>
</evidence>
<dbReference type="STRING" id="4540.A0A3L6SUK8"/>
<dbReference type="EMBL" id="PQIB02000004">
    <property type="protein sequence ID" value="RLN25367.1"/>
    <property type="molecule type" value="Genomic_DNA"/>
</dbReference>
<keyword evidence="3" id="KW-0238">DNA-binding</keyword>
<keyword evidence="4" id="KW-0804">Transcription</keyword>
<feature type="compositionally biased region" description="Basic and acidic residues" evidence="6">
    <location>
        <begin position="16"/>
        <end position="25"/>
    </location>
</feature>
<organism evidence="7 8">
    <name type="scientific">Panicum miliaceum</name>
    <name type="common">Proso millet</name>
    <name type="synonym">Broomcorn millet</name>
    <dbReference type="NCBI Taxonomy" id="4540"/>
    <lineage>
        <taxon>Eukaryota</taxon>
        <taxon>Viridiplantae</taxon>
        <taxon>Streptophyta</taxon>
        <taxon>Embryophyta</taxon>
        <taxon>Tracheophyta</taxon>
        <taxon>Spermatophyta</taxon>
        <taxon>Magnoliopsida</taxon>
        <taxon>Liliopsida</taxon>
        <taxon>Poales</taxon>
        <taxon>Poaceae</taxon>
        <taxon>PACMAD clade</taxon>
        <taxon>Panicoideae</taxon>
        <taxon>Panicodae</taxon>
        <taxon>Paniceae</taxon>
        <taxon>Panicinae</taxon>
        <taxon>Panicum</taxon>
        <taxon>Panicum sect. Panicum</taxon>
    </lineage>
</organism>